<evidence type="ECO:0000313" key="5">
    <source>
        <dbReference type="EMBL" id="MCQ9210581.1"/>
    </source>
</evidence>
<dbReference type="Gene3D" id="3.40.430.10">
    <property type="entry name" value="Dihydrofolate Reductase, subunit A"/>
    <property type="match status" value="1"/>
</dbReference>
<reference evidence="5" key="3">
    <citation type="journal article" date="2023" name="Microbiol. Resour. Announc.">
        <title>Draft Genome Sequence of Granulicatella sp. Strain S8, Isolated from a Marine Fish, Seriola quinqueradiata.</title>
        <authorList>
            <person name="Lee M."/>
            <person name="Farooq A."/>
            <person name="Jeong J.B."/>
            <person name="Jung M.Y."/>
        </authorList>
    </citation>
    <scope>NUCLEOTIDE SEQUENCE</scope>
    <source>
        <strain evidence="5">S8</strain>
    </source>
</reference>
<dbReference type="Pfam" id="PF01872">
    <property type="entry name" value="RibD_C"/>
    <property type="match status" value="1"/>
</dbReference>
<dbReference type="SUPFAM" id="SSF53597">
    <property type="entry name" value="Dihydrofolate reductase-like"/>
    <property type="match status" value="1"/>
</dbReference>
<reference evidence="5" key="1">
    <citation type="submission" date="2022-07" db="EMBL/GenBank/DDBJ databases">
        <authorList>
            <person name="Jung M.-Y."/>
            <person name="Lee M."/>
        </authorList>
    </citation>
    <scope>NUCLEOTIDE SEQUENCE</scope>
    <source>
        <strain evidence="5">S8</strain>
    </source>
</reference>
<dbReference type="InterPro" id="IPR024072">
    <property type="entry name" value="DHFR-like_dom_sf"/>
</dbReference>
<evidence type="ECO:0000256" key="3">
    <source>
        <dbReference type="ARBA" id="ARBA00023002"/>
    </source>
</evidence>
<keyword evidence="2" id="KW-0521">NADP</keyword>
<dbReference type="PANTHER" id="PTHR38011:SF7">
    <property type="entry name" value="2,5-DIAMINO-6-RIBOSYLAMINO-4(3H)-PYRIMIDINONE 5'-PHOSPHATE REDUCTASE"/>
    <property type="match status" value="1"/>
</dbReference>
<dbReference type="InterPro" id="IPR002734">
    <property type="entry name" value="RibDG_C"/>
</dbReference>
<evidence type="ECO:0000256" key="2">
    <source>
        <dbReference type="ARBA" id="ARBA00022857"/>
    </source>
</evidence>
<protein>
    <submittedName>
        <fullName evidence="5">Dihydrofolate reductase family protein</fullName>
    </submittedName>
</protein>
<evidence type="ECO:0000313" key="6">
    <source>
        <dbReference type="Proteomes" id="UP001059480"/>
    </source>
</evidence>
<evidence type="ECO:0000259" key="4">
    <source>
        <dbReference type="Pfam" id="PF01872"/>
    </source>
</evidence>
<dbReference type="RefSeq" id="WP_256945692.1">
    <property type="nucleotide sequence ID" value="NZ_JANHNZ010000009.1"/>
</dbReference>
<dbReference type="EMBL" id="JANHNZ010000009">
    <property type="protein sequence ID" value="MCQ9210581.1"/>
    <property type="molecule type" value="Genomic_DNA"/>
</dbReference>
<keyword evidence="6" id="KW-1185">Reference proteome</keyword>
<accession>A0ABT1WPW3</accession>
<proteinExistence type="predicted"/>
<dbReference type="Proteomes" id="UP001059480">
    <property type="component" value="Unassembled WGS sequence"/>
</dbReference>
<organism evidence="5 6">
    <name type="scientific">Granulicatella seriolae</name>
    <dbReference type="NCBI Taxonomy" id="2967226"/>
    <lineage>
        <taxon>Bacteria</taxon>
        <taxon>Bacillati</taxon>
        <taxon>Bacillota</taxon>
        <taxon>Bacilli</taxon>
        <taxon>Lactobacillales</taxon>
        <taxon>Carnobacteriaceae</taxon>
        <taxon>Granulicatella</taxon>
    </lineage>
</organism>
<reference evidence="5" key="2">
    <citation type="journal article" date="2023" name="Curr. Microbiol.">
        <title>Granulicatella seriolae sp. nov., a Novel Facultative Anaerobe Isolated from Yellowtail Marine Fish.</title>
        <authorList>
            <person name="Lee M."/>
            <person name="Choi Y.J."/>
            <person name="Farooq A."/>
            <person name="Jeong J.B."/>
            <person name="Jung M.Y."/>
        </authorList>
    </citation>
    <scope>NUCLEOTIDE SEQUENCE</scope>
    <source>
        <strain evidence="5">S8</strain>
    </source>
</reference>
<keyword evidence="3" id="KW-0560">Oxidoreductase</keyword>
<sequence>MTEYSVYCHMATSIDGKVTGEYLLDSRFAPFDTDWNTIFHKLNSKMKNWIAGRVSFDEIIPKVDLDLSDFIGKTVNRNDYMGDYQNGDKVAIALDPDGKLSWSKSRIGDEYPELKGDHIVTILSESVSDAYLLYLQSIGVSYVFAGQKNPLSMKLALDKLHQLFGITEFLLVGGGIINGSFMQEGLIDTISLIQAPLVESQSDSVSLFQANQSTQPLPQYKVTKNELLPTGALYLIYEKVE</sequence>
<name>A0ABT1WPW3_9LACT</name>
<feature type="domain" description="Bacterial bifunctional deaminase-reductase C-terminal" evidence="4">
    <location>
        <begin position="6"/>
        <end position="226"/>
    </location>
</feature>
<comment type="pathway">
    <text evidence="1">Cofactor biosynthesis; riboflavin biosynthesis.</text>
</comment>
<gene>
    <name evidence="5" type="ORF">NPA36_08460</name>
</gene>
<dbReference type="InterPro" id="IPR050765">
    <property type="entry name" value="Riboflavin_Biosynth_HTPR"/>
</dbReference>
<comment type="caution">
    <text evidence="5">The sequence shown here is derived from an EMBL/GenBank/DDBJ whole genome shotgun (WGS) entry which is preliminary data.</text>
</comment>
<dbReference type="PANTHER" id="PTHR38011">
    <property type="entry name" value="DIHYDROFOLATE REDUCTASE FAMILY PROTEIN (AFU_ORTHOLOGUE AFUA_8G06820)"/>
    <property type="match status" value="1"/>
</dbReference>
<evidence type="ECO:0000256" key="1">
    <source>
        <dbReference type="ARBA" id="ARBA00005104"/>
    </source>
</evidence>